<comment type="caution">
    <text evidence="1">The sequence shown here is derived from an EMBL/GenBank/DDBJ whole genome shotgun (WGS) entry which is preliminary data.</text>
</comment>
<evidence type="ECO:0000313" key="1">
    <source>
        <dbReference type="EMBL" id="KAK2641426.1"/>
    </source>
</evidence>
<evidence type="ECO:0000313" key="2">
    <source>
        <dbReference type="Proteomes" id="UP001280121"/>
    </source>
</evidence>
<accession>A0AAD9TSM6</accession>
<dbReference type="Proteomes" id="UP001280121">
    <property type="component" value="Unassembled WGS sequence"/>
</dbReference>
<keyword evidence="2" id="KW-1185">Reference proteome</keyword>
<name>A0AAD9TSM6_9ROSI</name>
<reference evidence="1" key="1">
    <citation type="journal article" date="2023" name="Plant J.">
        <title>Genome sequences and population genomics provide insights into the demographic history, inbreeding, and mutation load of two 'living fossil' tree species of Dipteronia.</title>
        <authorList>
            <person name="Feng Y."/>
            <person name="Comes H.P."/>
            <person name="Chen J."/>
            <person name="Zhu S."/>
            <person name="Lu R."/>
            <person name="Zhang X."/>
            <person name="Li P."/>
            <person name="Qiu J."/>
            <person name="Olsen K.M."/>
            <person name="Qiu Y."/>
        </authorList>
    </citation>
    <scope>NUCLEOTIDE SEQUENCE</scope>
    <source>
        <strain evidence="1">KIB01</strain>
    </source>
</reference>
<dbReference type="AlphaFoldDB" id="A0AAD9TSM6"/>
<protein>
    <submittedName>
        <fullName evidence="1">Uncharacterized protein</fullName>
    </submittedName>
</protein>
<gene>
    <name evidence="1" type="ORF">Ddye_023189</name>
</gene>
<sequence length="86" mass="9811">MAVISHNYGREAFNNRVPMYVHQCLIKSAYMLTYRGMIHPLLDQKRSPSTAETSSSQAADSNPTRKKKINLIYKFIVFGNYSLAII</sequence>
<proteinExistence type="predicted"/>
<organism evidence="1 2">
    <name type="scientific">Dipteronia dyeriana</name>
    <dbReference type="NCBI Taxonomy" id="168575"/>
    <lineage>
        <taxon>Eukaryota</taxon>
        <taxon>Viridiplantae</taxon>
        <taxon>Streptophyta</taxon>
        <taxon>Embryophyta</taxon>
        <taxon>Tracheophyta</taxon>
        <taxon>Spermatophyta</taxon>
        <taxon>Magnoliopsida</taxon>
        <taxon>eudicotyledons</taxon>
        <taxon>Gunneridae</taxon>
        <taxon>Pentapetalae</taxon>
        <taxon>rosids</taxon>
        <taxon>malvids</taxon>
        <taxon>Sapindales</taxon>
        <taxon>Sapindaceae</taxon>
        <taxon>Hippocastanoideae</taxon>
        <taxon>Acereae</taxon>
        <taxon>Dipteronia</taxon>
    </lineage>
</organism>
<dbReference type="EMBL" id="JANJYI010000007">
    <property type="protein sequence ID" value="KAK2641426.1"/>
    <property type="molecule type" value="Genomic_DNA"/>
</dbReference>